<dbReference type="InterPro" id="IPR019587">
    <property type="entry name" value="Polyketide_cyclase/dehydratase"/>
</dbReference>
<protein>
    <submittedName>
        <fullName evidence="1">SRPBCC family protein</fullName>
    </submittedName>
</protein>
<dbReference type="RefSeq" id="WP_181355813.1">
    <property type="nucleotide sequence ID" value="NZ_JABJWZ010000622.1"/>
</dbReference>
<dbReference type="Pfam" id="PF10604">
    <property type="entry name" value="Polyketide_cyc2"/>
    <property type="match status" value="1"/>
</dbReference>
<sequence length="167" mass="19178">MATGRGAGERERGRVWGVEESVVVSASPGDVYAVLADVRRMREWSPEVFWVWRRGRRFVGFNRKAFFVWFTSCRISVAEPARHFAFDVTVFGLPIARWGYRLEEAGGGGSLVTEYWVDHRRERRRGRVADLLGLVFTGTPPARRAEMNRAGMRTTLRRLKWACERAA</sequence>
<dbReference type="Gene3D" id="3.30.530.20">
    <property type="match status" value="1"/>
</dbReference>
<dbReference type="Proteomes" id="UP000525686">
    <property type="component" value="Unassembled WGS sequence"/>
</dbReference>
<evidence type="ECO:0000313" key="2">
    <source>
        <dbReference type="Proteomes" id="UP000525686"/>
    </source>
</evidence>
<accession>A0A7W3WRT8</accession>
<organism evidence="1 2">
    <name type="scientific">Streptomyces alkaliterrae</name>
    <dbReference type="NCBI Taxonomy" id="2213162"/>
    <lineage>
        <taxon>Bacteria</taxon>
        <taxon>Bacillati</taxon>
        <taxon>Actinomycetota</taxon>
        <taxon>Actinomycetes</taxon>
        <taxon>Kitasatosporales</taxon>
        <taxon>Streptomycetaceae</taxon>
        <taxon>Streptomyces</taxon>
    </lineage>
</organism>
<dbReference type="InterPro" id="IPR023393">
    <property type="entry name" value="START-like_dom_sf"/>
</dbReference>
<comment type="caution">
    <text evidence="1">The sequence shown here is derived from an EMBL/GenBank/DDBJ whole genome shotgun (WGS) entry which is preliminary data.</text>
</comment>
<dbReference type="CDD" id="cd07812">
    <property type="entry name" value="SRPBCC"/>
    <property type="match status" value="1"/>
</dbReference>
<dbReference type="SUPFAM" id="SSF55961">
    <property type="entry name" value="Bet v1-like"/>
    <property type="match status" value="1"/>
</dbReference>
<dbReference type="AlphaFoldDB" id="A0A7W3WRT8"/>
<reference evidence="2" key="1">
    <citation type="submission" date="2020-05" db="EMBL/GenBank/DDBJ databases">
        <title>Classification of alakaliphilic streptomycetes isolated from an alkaline soil next to Lonar Crater, India and a proposal for the recognition of Streptomyces alkaliterrae sp. nov.</title>
        <authorList>
            <person name="Golinska P."/>
        </authorList>
    </citation>
    <scope>NUCLEOTIDE SEQUENCE [LARGE SCALE GENOMIC DNA]</scope>
    <source>
        <strain evidence="2">OF3</strain>
    </source>
</reference>
<proteinExistence type="predicted"/>
<dbReference type="EMBL" id="JABJWZ010000622">
    <property type="protein sequence ID" value="MBB1257105.1"/>
    <property type="molecule type" value="Genomic_DNA"/>
</dbReference>
<evidence type="ECO:0000313" key="1">
    <source>
        <dbReference type="EMBL" id="MBB1257105.1"/>
    </source>
</evidence>
<gene>
    <name evidence="1" type="ORF">H3146_27810</name>
</gene>
<name>A0A7W3WRT8_9ACTN</name>